<evidence type="ECO:0000313" key="3">
    <source>
        <dbReference type="Proteomes" id="UP000535937"/>
    </source>
</evidence>
<dbReference type="InterPro" id="IPR036249">
    <property type="entry name" value="Thioredoxin-like_sf"/>
</dbReference>
<dbReference type="GO" id="GO:0016034">
    <property type="term" value="F:maleylacetoacetate isomerase activity"/>
    <property type="evidence" value="ECO:0007669"/>
    <property type="project" value="TreeGrafter"/>
</dbReference>
<keyword evidence="2" id="KW-0808">Transferase</keyword>
<dbReference type="InterPro" id="IPR036282">
    <property type="entry name" value="Glutathione-S-Trfase_C_sf"/>
</dbReference>
<protein>
    <submittedName>
        <fullName evidence="2">Glutathione S-transferase</fullName>
        <ecNumber evidence="2">2.5.1.18</ecNumber>
    </submittedName>
</protein>
<dbReference type="AlphaFoldDB" id="A0A7W4W8N1"/>
<dbReference type="Gene3D" id="3.40.30.10">
    <property type="entry name" value="Glutaredoxin"/>
    <property type="match status" value="1"/>
</dbReference>
<accession>A0A7W4W8N1</accession>
<gene>
    <name evidence="2" type="ORF">FHS09_000553</name>
</gene>
<dbReference type="Pfam" id="PF13417">
    <property type="entry name" value="GST_N_3"/>
    <property type="match status" value="1"/>
</dbReference>
<dbReference type="SUPFAM" id="SSF52833">
    <property type="entry name" value="Thioredoxin-like"/>
    <property type="match status" value="1"/>
</dbReference>
<comment type="caution">
    <text evidence="2">The sequence shown here is derived from an EMBL/GenBank/DDBJ whole genome shotgun (WGS) entry which is preliminary data.</text>
</comment>
<dbReference type="PANTHER" id="PTHR42673">
    <property type="entry name" value="MALEYLACETOACETATE ISOMERASE"/>
    <property type="match status" value="1"/>
</dbReference>
<dbReference type="RefSeq" id="WP_183456449.1">
    <property type="nucleotide sequence ID" value="NZ_JACHWZ010000002.1"/>
</dbReference>
<dbReference type="InterPro" id="IPR004045">
    <property type="entry name" value="Glutathione_S-Trfase_N"/>
</dbReference>
<dbReference type="SUPFAM" id="SSF47616">
    <property type="entry name" value="GST C-terminal domain-like"/>
    <property type="match status" value="1"/>
</dbReference>
<dbReference type="PROSITE" id="PS50404">
    <property type="entry name" value="GST_NTER"/>
    <property type="match status" value="1"/>
</dbReference>
<dbReference type="Proteomes" id="UP000535937">
    <property type="component" value="Unassembled WGS sequence"/>
</dbReference>
<keyword evidence="3" id="KW-1185">Reference proteome</keyword>
<dbReference type="Pfam" id="PF13410">
    <property type="entry name" value="GST_C_2"/>
    <property type="match status" value="1"/>
</dbReference>
<dbReference type="GO" id="GO:0006749">
    <property type="term" value="P:glutathione metabolic process"/>
    <property type="evidence" value="ECO:0007669"/>
    <property type="project" value="TreeGrafter"/>
</dbReference>
<proteinExistence type="predicted"/>
<dbReference type="PANTHER" id="PTHR42673:SF4">
    <property type="entry name" value="MALEYLACETOACETATE ISOMERASE"/>
    <property type="match status" value="1"/>
</dbReference>
<dbReference type="GO" id="GO:0004364">
    <property type="term" value="F:glutathione transferase activity"/>
    <property type="evidence" value="ECO:0007669"/>
    <property type="project" value="UniProtKB-EC"/>
</dbReference>
<evidence type="ECO:0000259" key="1">
    <source>
        <dbReference type="PROSITE" id="PS50404"/>
    </source>
</evidence>
<dbReference type="EC" id="2.5.1.18" evidence="2"/>
<dbReference type="EMBL" id="JACHWZ010000002">
    <property type="protein sequence ID" value="MBB3059745.1"/>
    <property type="molecule type" value="Genomic_DNA"/>
</dbReference>
<name>A0A7W4W8N1_9GAMM</name>
<dbReference type="GO" id="GO:0006559">
    <property type="term" value="P:L-phenylalanine catabolic process"/>
    <property type="evidence" value="ECO:0007669"/>
    <property type="project" value="TreeGrafter"/>
</dbReference>
<feature type="domain" description="GST N-terminal" evidence="1">
    <location>
        <begin position="1"/>
        <end position="80"/>
    </location>
</feature>
<dbReference type="Gene3D" id="1.20.1050.10">
    <property type="match status" value="1"/>
</dbReference>
<evidence type="ECO:0000313" key="2">
    <source>
        <dbReference type="EMBL" id="MBB3059745.1"/>
    </source>
</evidence>
<dbReference type="CDD" id="cd03205">
    <property type="entry name" value="GST_C_6"/>
    <property type="match status" value="1"/>
</dbReference>
<organism evidence="2 3">
    <name type="scientific">Microbulbifer rhizosphaerae</name>
    <dbReference type="NCBI Taxonomy" id="1562603"/>
    <lineage>
        <taxon>Bacteria</taxon>
        <taxon>Pseudomonadati</taxon>
        <taxon>Pseudomonadota</taxon>
        <taxon>Gammaproteobacteria</taxon>
        <taxon>Cellvibrionales</taxon>
        <taxon>Microbulbiferaceae</taxon>
        <taxon>Microbulbifer</taxon>
    </lineage>
</organism>
<reference evidence="2 3" key="1">
    <citation type="submission" date="2020-08" db="EMBL/GenBank/DDBJ databases">
        <title>Genomic Encyclopedia of Type Strains, Phase III (KMG-III): the genomes of soil and plant-associated and newly described type strains.</title>
        <authorList>
            <person name="Whitman W."/>
        </authorList>
    </citation>
    <scope>NUCLEOTIDE SEQUENCE [LARGE SCALE GENOMIC DNA]</scope>
    <source>
        <strain evidence="2 3">CECT 8799</strain>
    </source>
</reference>
<sequence>MKLYFTHASPYARNARIALREHGLEEKLREEVSHPFDNAGEFIASNPLGKVPCLIADSGRPIMDSEVICAYLDRELGDGRLGQPMEKDWELKTFYSVCSGLIDMLVLLRVEKGRDQQGLKSDFWWQRYQAATARTLDYLAEHLDLLPGQLTLAHINLACALAYADFRHPEIDWRSGHPRLAELSDKLESRDSFVATRLRE</sequence>